<dbReference type="Proteomes" id="UP000199426">
    <property type="component" value="Unassembled WGS sequence"/>
</dbReference>
<dbReference type="EMBL" id="FNEG01000001">
    <property type="protein sequence ID" value="SDI17263.1"/>
    <property type="molecule type" value="Genomic_DNA"/>
</dbReference>
<dbReference type="AlphaFoldDB" id="A0A2X2ZA84"/>
<dbReference type="Gene3D" id="2.60.120.10">
    <property type="entry name" value="Jelly Rolls"/>
    <property type="match status" value="1"/>
</dbReference>
<dbReference type="Pfam" id="PF00027">
    <property type="entry name" value="cNMP_binding"/>
    <property type="match status" value="1"/>
</dbReference>
<dbReference type="CDD" id="cd00038">
    <property type="entry name" value="CAP_ED"/>
    <property type="match status" value="1"/>
</dbReference>
<reference evidence="3 5" key="2">
    <citation type="submission" date="2018-06" db="EMBL/GenBank/DDBJ databases">
        <authorList>
            <consortium name="Pathogen Informatics"/>
            <person name="Doyle S."/>
        </authorList>
    </citation>
    <scope>NUCLEOTIDE SEQUENCE [LARGE SCALE GENOMIC DNA]</scope>
    <source>
        <strain evidence="3 5">NCTC13492</strain>
    </source>
</reference>
<evidence type="ECO:0000313" key="4">
    <source>
        <dbReference type="Proteomes" id="UP000199426"/>
    </source>
</evidence>
<dbReference type="EMBL" id="UAWB01000013">
    <property type="protein sequence ID" value="SQB46579.1"/>
    <property type="molecule type" value="Genomic_DNA"/>
</dbReference>
<dbReference type="OrthoDB" id="758145at2"/>
<dbReference type="STRING" id="445960.SAMN05421542_0310"/>
<dbReference type="Proteomes" id="UP000251670">
    <property type="component" value="Unassembled WGS sequence"/>
</dbReference>
<gene>
    <name evidence="3" type="ORF">NCTC13492_03655</name>
    <name evidence="2" type="ORF">SAMN05421542_0310</name>
</gene>
<evidence type="ECO:0000313" key="5">
    <source>
        <dbReference type="Proteomes" id="UP000251670"/>
    </source>
</evidence>
<accession>A0A2X2ZA84</accession>
<feature type="domain" description="Cyclic nucleotide-binding" evidence="1">
    <location>
        <begin position="15"/>
        <end position="117"/>
    </location>
</feature>
<dbReference type="PROSITE" id="PS50042">
    <property type="entry name" value="CNMP_BINDING_3"/>
    <property type="match status" value="1"/>
</dbReference>
<dbReference type="RefSeq" id="WP_089732895.1">
    <property type="nucleotide sequence ID" value="NZ_FNEG01000001.1"/>
</dbReference>
<protein>
    <submittedName>
        <fullName evidence="3">Cyclic nucleotide-binding domain</fullName>
    </submittedName>
    <submittedName>
        <fullName evidence="2">cAMP-binding domain of CRP or a regulatory subunit of cAMP-dependent protein kinases</fullName>
    </submittedName>
</protein>
<sequence length="197" mass="23191">MTKINTNFEQSLTSYFPNIDPDDLKTIVSFFKPEILKKNDFFLKSGKKSTKLSFIKSGLLRIFCDTEKKEITQWISTQGYFVADLSSFMSDIPARWDIQALTDTELYTINRDDYEKLQNRITRWHILEKAFIIHCFTTMETRIHNHLSMTAEERYVYFFNENPQLFNQVPLQYIASMLGMTSETFSRIRNKIATGNS</sequence>
<evidence type="ECO:0000259" key="1">
    <source>
        <dbReference type="PROSITE" id="PS50042"/>
    </source>
</evidence>
<evidence type="ECO:0000313" key="2">
    <source>
        <dbReference type="EMBL" id="SDI17263.1"/>
    </source>
</evidence>
<dbReference type="SUPFAM" id="SSF51206">
    <property type="entry name" value="cAMP-binding domain-like"/>
    <property type="match status" value="1"/>
</dbReference>
<keyword evidence="4" id="KW-1185">Reference proteome</keyword>
<evidence type="ECO:0000313" key="3">
    <source>
        <dbReference type="EMBL" id="SQB46579.1"/>
    </source>
</evidence>
<dbReference type="InterPro" id="IPR018490">
    <property type="entry name" value="cNMP-bd_dom_sf"/>
</dbReference>
<proteinExistence type="predicted"/>
<organism evidence="3 5">
    <name type="scientific">Chryseobacterium jejuense</name>
    <dbReference type="NCBI Taxonomy" id="445960"/>
    <lineage>
        <taxon>Bacteria</taxon>
        <taxon>Pseudomonadati</taxon>
        <taxon>Bacteroidota</taxon>
        <taxon>Flavobacteriia</taxon>
        <taxon>Flavobacteriales</taxon>
        <taxon>Weeksellaceae</taxon>
        <taxon>Chryseobacterium group</taxon>
        <taxon>Chryseobacterium</taxon>
    </lineage>
</organism>
<dbReference type="InterPro" id="IPR000595">
    <property type="entry name" value="cNMP-bd_dom"/>
</dbReference>
<reference evidence="2 4" key="1">
    <citation type="submission" date="2016-10" db="EMBL/GenBank/DDBJ databases">
        <authorList>
            <person name="Varghese N."/>
            <person name="Submissions S."/>
        </authorList>
    </citation>
    <scope>NUCLEOTIDE SEQUENCE [LARGE SCALE GENOMIC DNA]</scope>
    <source>
        <strain evidence="2 4">DSM 19299</strain>
    </source>
</reference>
<dbReference type="InterPro" id="IPR014710">
    <property type="entry name" value="RmlC-like_jellyroll"/>
</dbReference>
<name>A0A2X2ZA84_CHRJE</name>